<reference evidence="2" key="3">
    <citation type="submission" date="2023-05" db="EMBL/GenBank/DDBJ databases">
        <authorList>
            <person name="Smith C.H."/>
        </authorList>
    </citation>
    <scope>NUCLEOTIDE SEQUENCE</scope>
    <source>
        <strain evidence="2">CHS0354</strain>
        <tissue evidence="2">Mantle</tissue>
    </source>
</reference>
<evidence type="ECO:0000313" key="3">
    <source>
        <dbReference type="Proteomes" id="UP001195483"/>
    </source>
</evidence>
<protein>
    <submittedName>
        <fullName evidence="2">Uncharacterized protein</fullName>
    </submittedName>
</protein>
<organism evidence="2 3">
    <name type="scientific">Potamilus streckersoni</name>
    <dbReference type="NCBI Taxonomy" id="2493646"/>
    <lineage>
        <taxon>Eukaryota</taxon>
        <taxon>Metazoa</taxon>
        <taxon>Spiralia</taxon>
        <taxon>Lophotrochozoa</taxon>
        <taxon>Mollusca</taxon>
        <taxon>Bivalvia</taxon>
        <taxon>Autobranchia</taxon>
        <taxon>Heteroconchia</taxon>
        <taxon>Palaeoheterodonta</taxon>
        <taxon>Unionida</taxon>
        <taxon>Unionoidea</taxon>
        <taxon>Unionidae</taxon>
        <taxon>Ambleminae</taxon>
        <taxon>Lampsilini</taxon>
        <taxon>Potamilus</taxon>
    </lineage>
</organism>
<gene>
    <name evidence="2" type="ORF">CHS0354_023224</name>
</gene>
<dbReference type="AlphaFoldDB" id="A0AAE0VWX9"/>
<reference evidence="2" key="1">
    <citation type="journal article" date="2021" name="Genome Biol. Evol.">
        <title>A High-Quality Reference Genome for a Parasitic Bivalve with Doubly Uniparental Inheritance (Bivalvia: Unionida).</title>
        <authorList>
            <person name="Smith C.H."/>
        </authorList>
    </citation>
    <scope>NUCLEOTIDE SEQUENCE</scope>
    <source>
        <strain evidence="2">CHS0354</strain>
    </source>
</reference>
<proteinExistence type="predicted"/>
<sequence length="121" mass="13796">MRLTLVCCLLYFICLHIPRVVSQWPAYTSVPNCPLEPHPLDERMFIMRGPTGKPHPKVCPTETTFIQSMCSCVSRPPKCTLRPSQVGPQYYEEYLFGQWTMRPCGPGSAFNPITCDCSVFY</sequence>
<name>A0AAE0VWX9_9BIVA</name>
<accession>A0AAE0VWX9</accession>
<evidence type="ECO:0000313" key="2">
    <source>
        <dbReference type="EMBL" id="KAK3592994.1"/>
    </source>
</evidence>
<dbReference type="EMBL" id="JAEAOA010001405">
    <property type="protein sequence ID" value="KAK3592994.1"/>
    <property type="molecule type" value="Genomic_DNA"/>
</dbReference>
<feature type="signal peptide" evidence="1">
    <location>
        <begin position="1"/>
        <end position="22"/>
    </location>
</feature>
<evidence type="ECO:0000256" key="1">
    <source>
        <dbReference type="SAM" id="SignalP"/>
    </source>
</evidence>
<comment type="caution">
    <text evidence="2">The sequence shown here is derived from an EMBL/GenBank/DDBJ whole genome shotgun (WGS) entry which is preliminary data.</text>
</comment>
<keyword evidence="1" id="KW-0732">Signal</keyword>
<dbReference type="Proteomes" id="UP001195483">
    <property type="component" value="Unassembled WGS sequence"/>
</dbReference>
<keyword evidence="3" id="KW-1185">Reference proteome</keyword>
<feature type="chain" id="PRO_5041910303" evidence="1">
    <location>
        <begin position="23"/>
        <end position="121"/>
    </location>
</feature>
<reference evidence="2" key="2">
    <citation type="journal article" date="2021" name="Genome Biol. Evol.">
        <title>Developing a high-quality reference genome for a parasitic bivalve with doubly uniparental inheritance (Bivalvia: Unionida).</title>
        <authorList>
            <person name="Smith C.H."/>
        </authorList>
    </citation>
    <scope>NUCLEOTIDE SEQUENCE</scope>
    <source>
        <strain evidence="2">CHS0354</strain>
        <tissue evidence="2">Mantle</tissue>
    </source>
</reference>